<dbReference type="InterPro" id="IPR051217">
    <property type="entry name" value="Insect_Cuticle_Struc_Prot"/>
</dbReference>
<dbReference type="Pfam" id="PF00379">
    <property type="entry name" value="Chitin_bind_4"/>
    <property type="match status" value="1"/>
</dbReference>
<dbReference type="PANTHER" id="PTHR12236">
    <property type="entry name" value="STRUCTURAL CONTITUENT OF CUTICLE"/>
    <property type="match status" value="1"/>
</dbReference>
<accession>A0A8J9UZY9</accession>
<dbReference type="InterPro" id="IPR031311">
    <property type="entry name" value="CHIT_BIND_RR_consensus"/>
</dbReference>
<evidence type="ECO:0000256" key="2">
    <source>
        <dbReference type="ARBA" id="ARBA00022729"/>
    </source>
</evidence>
<evidence type="ECO:0000313" key="6">
    <source>
        <dbReference type="Proteomes" id="UP000838878"/>
    </source>
</evidence>
<dbReference type="OrthoDB" id="7789829at2759"/>
<protein>
    <recommendedName>
        <fullName evidence="7">Cuticle protein</fullName>
    </recommendedName>
</protein>
<evidence type="ECO:0000256" key="4">
    <source>
        <dbReference type="SAM" id="SignalP"/>
    </source>
</evidence>
<dbReference type="GO" id="GO:0031012">
    <property type="term" value="C:extracellular matrix"/>
    <property type="evidence" value="ECO:0007669"/>
    <property type="project" value="TreeGrafter"/>
</dbReference>
<keyword evidence="1 3" id="KW-0193">Cuticle</keyword>
<organism evidence="5 6">
    <name type="scientific">Brenthis ino</name>
    <name type="common">lesser marbled fritillary</name>
    <dbReference type="NCBI Taxonomy" id="405034"/>
    <lineage>
        <taxon>Eukaryota</taxon>
        <taxon>Metazoa</taxon>
        <taxon>Ecdysozoa</taxon>
        <taxon>Arthropoda</taxon>
        <taxon>Hexapoda</taxon>
        <taxon>Insecta</taxon>
        <taxon>Pterygota</taxon>
        <taxon>Neoptera</taxon>
        <taxon>Endopterygota</taxon>
        <taxon>Lepidoptera</taxon>
        <taxon>Glossata</taxon>
        <taxon>Ditrysia</taxon>
        <taxon>Papilionoidea</taxon>
        <taxon>Nymphalidae</taxon>
        <taxon>Heliconiinae</taxon>
        <taxon>Argynnini</taxon>
        <taxon>Brenthis</taxon>
    </lineage>
</organism>
<sequence length="306" mass="31985">MFSKIVALFAMVATCNAGFLHHAPAVSHNVVHHEVPAHYAVHAAPSYHSGQAVHSAPIHTSVIHSVPSVQAAPISHGASHGHEEDHYIGEFIAVVSILVAACHAGLVEEGQGHAVSSQSIVRHDQPTNGATHYAPIVAHAAPVLTHAAPIVHHAAPLIHSGPIVQHVAPIAHAAPVLTHAEQIEDHAPAHYEFSYSVDDPHTGDHKSQHESREGDVVKGEYTLVQPDGAVRTVEYTADDHNGFNAVVHNSAPSAHAAPALADHSAPVVHATPVVHAAPVVHAPLVHAAPLVHGTPVIHATPILAHH</sequence>
<name>A0A8J9UZY9_9NEOP</name>
<evidence type="ECO:0000256" key="1">
    <source>
        <dbReference type="ARBA" id="ARBA00022460"/>
    </source>
</evidence>
<feature type="chain" id="PRO_5035430933" description="Cuticle protein" evidence="4">
    <location>
        <begin position="18"/>
        <end position="306"/>
    </location>
</feature>
<dbReference type="AlphaFoldDB" id="A0A8J9UZY9"/>
<dbReference type="InterPro" id="IPR000618">
    <property type="entry name" value="Insect_cuticle"/>
</dbReference>
<evidence type="ECO:0000313" key="5">
    <source>
        <dbReference type="EMBL" id="CAH0728857.1"/>
    </source>
</evidence>
<dbReference type="PRINTS" id="PR00947">
    <property type="entry name" value="CUTICLE"/>
</dbReference>
<proteinExistence type="predicted"/>
<dbReference type="PROSITE" id="PS51155">
    <property type="entry name" value="CHIT_BIND_RR_2"/>
    <property type="match status" value="1"/>
</dbReference>
<dbReference type="EMBL" id="OV170227">
    <property type="protein sequence ID" value="CAH0728857.1"/>
    <property type="molecule type" value="Genomic_DNA"/>
</dbReference>
<dbReference type="PROSITE" id="PS00233">
    <property type="entry name" value="CHIT_BIND_RR_1"/>
    <property type="match status" value="1"/>
</dbReference>
<feature type="non-terminal residue" evidence="5">
    <location>
        <position position="306"/>
    </location>
</feature>
<dbReference type="Proteomes" id="UP000838878">
    <property type="component" value="Chromosome 7"/>
</dbReference>
<gene>
    <name evidence="5" type="ORF">BINO364_LOCUS14027</name>
</gene>
<evidence type="ECO:0000256" key="3">
    <source>
        <dbReference type="PROSITE-ProRule" id="PRU00497"/>
    </source>
</evidence>
<reference evidence="5" key="1">
    <citation type="submission" date="2021-12" db="EMBL/GenBank/DDBJ databases">
        <authorList>
            <person name="Martin H S."/>
        </authorList>
    </citation>
    <scope>NUCLEOTIDE SEQUENCE</scope>
</reference>
<keyword evidence="2 4" id="KW-0732">Signal</keyword>
<dbReference type="PANTHER" id="PTHR12236:SF75">
    <property type="entry name" value="CUTICULAR PROTEIN 62BB, ISOFORM A"/>
    <property type="match status" value="1"/>
</dbReference>
<feature type="signal peptide" evidence="4">
    <location>
        <begin position="1"/>
        <end position="17"/>
    </location>
</feature>
<keyword evidence="6" id="KW-1185">Reference proteome</keyword>
<dbReference type="GO" id="GO:0005615">
    <property type="term" value="C:extracellular space"/>
    <property type="evidence" value="ECO:0007669"/>
    <property type="project" value="TreeGrafter"/>
</dbReference>
<dbReference type="GO" id="GO:0042302">
    <property type="term" value="F:structural constituent of cuticle"/>
    <property type="evidence" value="ECO:0007669"/>
    <property type="project" value="UniProtKB-UniRule"/>
</dbReference>
<evidence type="ECO:0008006" key="7">
    <source>
        <dbReference type="Google" id="ProtNLM"/>
    </source>
</evidence>